<dbReference type="Pfam" id="PF03417">
    <property type="entry name" value="AAT"/>
    <property type="match status" value="1"/>
</dbReference>
<dbReference type="CDD" id="cd01935">
    <property type="entry name" value="Ntn_CGH_like"/>
    <property type="match status" value="1"/>
</dbReference>
<reference evidence="3" key="1">
    <citation type="journal article" date="2019" name="Int. J. Syst. Evol. Microbiol.">
        <title>The Global Catalogue of Microorganisms (GCM) 10K type strain sequencing project: providing services to taxonomists for standard genome sequencing and annotation.</title>
        <authorList>
            <consortium name="The Broad Institute Genomics Platform"/>
            <consortium name="The Broad Institute Genome Sequencing Center for Infectious Disease"/>
            <person name="Wu L."/>
            <person name="Ma J."/>
        </authorList>
    </citation>
    <scope>NUCLEOTIDE SEQUENCE [LARGE SCALE GENOMIC DNA]</scope>
    <source>
        <strain evidence="3">CCUG 37257</strain>
    </source>
</reference>
<dbReference type="InterPro" id="IPR029055">
    <property type="entry name" value="Ntn_hydrolases_N"/>
</dbReference>
<keyword evidence="2" id="KW-0012">Acyltransferase</keyword>
<evidence type="ECO:0000313" key="2">
    <source>
        <dbReference type="EMBL" id="MFC4663763.1"/>
    </source>
</evidence>
<dbReference type="EMBL" id="JBHSFT010000044">
    <property type="protein sequence ID" value="MFC4663763.1"/>
    <property type="molecule type" value="Genomic_DNA"/>
</dbReference>
<dbReference type="NCBIfam" id="NF040521">
    <property type="entry name" value="C45_proenzyme"/>
    <property type="match status" value="1"/>
</dbReference>
<dbReference type="PANTHER" id="PTHR34180">
    <property type="entry name" value="PEPTIDASE C45"/>
    <property type="match status" value="1"/>
</dbReference>
<keyword evidence="3" id="KW-1185">Reference proteome</keyword>
<name>A0ABV9K1I1_9BACI</name>
<dbReference type="RefSeq" id="WP_193064550.1">
    <property type="nucleotide sequence ID" value="NZ_JBHSFT010000044.1"/>
</dbReference>
<evidence type="ECO:0000259" key="1">
    <source>
        <dbReference type="Pfam" id="PF03417"/>
    </source>
</evidence>
<evidence type="ECO:0000313" key="3">
    <source>
        <dbReference type="Proteomes" id="UP001595988"/>
    </source>
</evidence>
<dbReference type="SUPFAM" id="SSF56235">
    <property type="entry name" value="N-terminal nucleophile aminohydrolases (Ntn hydrolases)"/>
    <property type="match status" value="1"/>
</dbReference>
<protein>
    <submittedName>
        <fullName evidence="2">C45 family autoproteolytic acyltransferase/hydrolase</fullName>
    </submittedName>
</protein>
<feature type="domain" description="Peptidase C45 hydrolase" evidence="1">
    <location>
        <begin position="100"/>
        <end position="305"/>
    </location>
</feature>
<accession>A0ABV9K1I1</accession>
<dbReference type="GO" id="GO:0016746">
    <property type="term" value="F:acyltransferase activity"/>
    <property type="evidence" value="ECO:0007669"/>
    <property type="project" value="UniProtKB-KW"/>
</dbReference>
<sequence length="343" mass="38811">MKHRKKLQVEVMELKGKMYEIGRKQGIALKSNAKWKQQTELQTNGNMLEARKQIEKVSPSLLNEIEGLAAGMNIHVDTAMQLFGGYNIQMPSMGCTTLANDSLYVRNYDFSDALYDARLVLLNPDNSYASIGFSQQITGRLDGMNEKGLVIGLHLVNEKVSQKGFLATTICRMVLEQCADIYEAISLIKQVPHQYCVNFSIMDREGNNAVVEVSPEQQIVYKRTPLICTNHFESKQLSEKNRAFIQGSLHRKNYLEALEKKNVTPISAYHIFNDEESPLFFKDYKEYFGTLHTVVYCPKDRGVMAGIGGNGDPYFLSFNDWLKGKEKLPCLLEGEIASGSFLY</sequence>
<organism evidence="2 3">
    <name type="scientific">Oceanobacillus aidingensis</name>
    <dbReference type="NCBI Taxonomy" id="645964"/>
    <lineage>
        <taxon>Bacteria</taxon>
        <taxon>Bacillati</taxon>
        <taxon>Bacillota</taxon>
        <taxon>Bacilli</taxon>
        <taxon>Bacillales</taxon>
        <taxon>Bacillaceae</taxon>
        <taxon>Oceanobacillus</taxon>
    </lineage>
</organism>
<dbReference type="PANTHER" id="PTHR34180:SF1">
    <property type="entry name" value="BETA-ALANYL-DOPAMINE_CARCININE HYDROLASE"/>
    <property type="match status" value="1"/>
</dbReference>
<gene>
    <name evidence="2" type="ORF">ACFO3P_16420</name>
</gene>
<dbReference type="InterPro" id="IPR047801">
    <property type="entry name" value="Peptidase_C45"/>
</dbReference>
<dbReference type="InterPro" id="IPR005079">
    <property type="entry name" value="Peptidase_C45_hydrolase"/>
</dbReference>
<dbReference type="Proteomes" id="UP001595988">
    <property type="component" value="Unassembled WGS sequence"/>
</dbReference>
<dbReference type="InterPro" id="IPR047794">
    <property type="entry name" value="C45_proenzyme-like"/>
</dbReference>
<proteinExistence type="predicted"/>
<dbReference type="Gene3D" id="3.60.60.10">
    <property type="entry name" value="Penicillin V Acylase, Chain A"/>
    <property type="match status" value="1"/>
</dbReference>
<comment type="caution">
    <text evidence="2">The sequence shown here is derived from an EMBL/GenBank/DDBJ whole genome shotgun (WGS) entry which is preliminary data.</text>
</comment>
<keyword evidence="2" id="KW-0808">Transferase</keyword>